<name>A0ACB9ZQS0_CATRO</name>
<accession>A0ACB9ZQS0</accession>
<comment type="caution">
    <text evidence="1">The sequence shown here is derived from an EMBL/GenBank/DDBJ whole genome shotgun (WGS) entry which is preliminary data.</text>
</comment>
<organism evidence="1 2">
    <name type="scientific">Catharanthus roseus</name>
    <name type="common">Madagascar periwinkle</name>
    <name type="synonym">Vinca rosea</name>
    <dbReference type="NCBI Taxonomy" id="4058"/>
    <lineage>
        <taxon>Eukaryota</taxon>
        <taxon>Viridiplantae</taxon>
        <taxon>Streptophyta</taxon>
        <taxon>Embryophyta</taxon>
        <taxon>Tracheophyta</taxon>
        <taxon>Spermatophyta</taxon>
        <taxon>Magnoliopsida</taxon>
        <taxon>eudicotyledons</taxon>
        <taxon>Gunneridae</taxon>
        <taxon>Pentapetalae</taxon>
        <taxon>asterids</taxon>
        <taxon>lamiids</taxon>
        <taxon>Gentianales</taxon>
        <taxon>Apocynaceae</taxon>
        <taxon>Rauvolfioideae</taxon>
        <taxon>Vinceae</taxon>
        <taxon>Catharanthinae</taxon>
        <taxon>Catharanthus</taxon>
    </lineage>
</organism>
<proteinExistence type="predicted"/>
<evidence type="ECO:0000313" key="2">
    <source>
        <dbReference type="Proteomes" id="UP001060085"/>
    </source>
</evidence>
<sequence length="277" mass="31174">MDGLTCFATPGELDIYIFDQHVERIALCVATRASFEQHAWGYFLAGWLRMGSPARVAQGGLGRKRTKVALKGASFSKTTKNALNKHFYTKTAELRMVELIEKPIIFEKRISQDILEQYNVMDLLLGMGLFCGYWLPTTNVTVFLKKKVHLLYVFATKKRINICIVILRNILKQIDQNKANEIAFPCLISEYLLGCRDLFLPFVSWVEALDPLMMLKIIVPGMVPLSPAPSILRHTGPGRSIKQQVTKKKQLSTRMASPSPRASGVESSEVNTSLHQC</sequence>
<keyword evidence="2" id="KW-1185">Reference proteome</keyword>
<protein>
    <submittedName>
        <fullName evidence="1">Uncharacterized protein</fullName>
    </submittedName>
</protein>
<dbReference type="Proteomes" id="UP001060085">
    <property type="component" value="Linkage Group LG08"/>
</dbReference>
<gene>
    <name evidence="1" type="ORF">M9H77_35611</name>
</gene>
<evidence type="ECO:0000313" key="1">
    <source>
        <dbReference type="EMBL" id="KAI5649606.1"/>
    </source>
</evidence>
<reference evidence="2" key="1">
    <citation type="journal article" date="2023" name="Nat. Plants">
        <title>Single-cell RNA sequencing provides a high-resolution roadmap for understanding the multicellular compartmentation of specialized metabolism.</title>
        <authorList>
            <person name="Sun S."/>
            <person name="Shen X."/>
            <person name="Li Y."/>
            <person name="Li Y."/>
            <person name="Wang S."/>
            <person name="Li R."/>
            <person name="Zhang H."/>
            <person name="Shen G."/>
            <person name="Guo B."/>
            <person name="Wei J."/>
            <person name="Xu J."/>
            <person name="St-Pierre B."/>
            <person name="Chen S."/>
            <person name="Sun C."/>
        </authorList>
    </citation>
    <scope>NUCLEOTIDE SEQUENCE [LARGE SCALE GENOMIC DNA]</scope>
</reference>
<dbReference type="EMBL" id="CM044708">
    <property type="protein sequence ID" value="KAI5649606.1"/>
    <property type="molecule type" value="Genomic_DNA"/>
</dbReference>